<keyword evidence="6" id="KW-0333">Golgi apparatus</keyword>
<dbReference type="EMBL" id="JAODUO010000253">
    <property type="protein sequence ID" value="KAK2184768.1"/>
    <property type="molecule type" value="Genomic_DNA"/>
</dbReference>
<proteinExistence type="inferred from homology"/>
<dbReference type="InterPro" id="IPR019402">
    <property type="entry name" value="CWH43_N"/>
</dbReference>
<evidence type="ECO:0000256" key="6">
    <source>
        <dbReference type="ARBA" id="ARBA00023034"/>
    </source>
</evidence>
<comment type="caution">
    <text evidence="10">The sequence shown here is derived from an EMBL/GenBank/DDBJ whole genome shotgun (WGS) entry which is preliminary data.</text>
</comment>
<organism evidence="10 11">
    <name type="scientific">Ridgeia piscesae</name>
    <name type="common">Tubeworm</name>
    <dbReference type="NCBI Taxonomy" id="27915"/>
    <lineage>
        <taxon>Eukaryota</taxon>
        <taxon>Metazoa</taxon>
        <taxon>Spiralia</taxon>
        <taxon>Lophotrochozoa</taxon>
        <taxon>Annelida</taxon>
        <taxon>Polychaeta</taxon>
        <taxon>Sedentaria</taxon>
        <taxon>Canalipalpata</taxon>
        <taxon>Sabellida</taxon>
        <taxon>Siboglinidae</taxon>
        <taxon>Ridgeia</taxon>
    </lineage>
</organism>
<keyword evidence="4 8" id="KW-0812">Transmembrane</keyword>
<evidence type="ECO:0000256" key="4">
    <source>
        <dbReference type="ARBA" id="ARBA00022692"/>
    </source>
</evidence>
<evidence type="ECO:0000256" key="7">
    <source>
        <dbReference type="ARBA" id="ARBA00023136"/>
    </source>
</evidence>
<keyword evidence="7 8" id="KW-0472">Membrane</keyword>
<dbReference type="GO" id="GO:0006506">
    <property type="term" value="P:GPI anchor biosynthetic process"/>
    <property type="evidence" value="ECO:0007669"/>
    <property type="project" value="UniProtKB-KW"/>
</dbReference>
<accession>A0AAD9NYF7</accession>
<feature type="transmembrane region" description="Helical" evidence="8">
    <location>
        <begin position="186"/>
        <end position="204"/>
    </location>
</feature>
<evidence type="ECO:0000256" key="3">
    <source>
        <dbReference type="ARBA" id="ARBA00022502"/>
    </source>
</evidence>
<reference evidence="10" key="1">
    <citation type="journal article" date="2023" name="Mol. Biol. Evol.">
        <title>Third-Generation Sequencing Reveals the Adaptive Role of the Epigenome in Three Deep-Sea Polychaetes.</title>
        <authorList>
            <person name="Perez M."/>
            <person name="Aroh O."/>
            <person name="Sun Y."/>
            <person name="Lan Y."/>
            <person name="Juniper S.K."/>
            <person name="Young C.R."/>
            <person name="Angers B."/>
            <person name="Qian P.Y."/>
        </authorList>
    </citation>
    <scope>NUCLEOTIDE SEQUENCE</scope>
    <source>
        <strain evidence="10">R07B-5</strain>
    </source>
</reference>
<dbReference type="GO" id="GO:0005789">
    <property type="term" value="C:endoplasmic reticulum membrane"/>
    <property type="evidence" value="ECO:0007669"/>
    <property type="project" value="TreeGrafter"/>
</dbReference>
<dbReference type="Pfam" id="PF10277">
    <property type="entry name" value="Frag1"/>
    <property type="match status" value="1"/>
</dbReference>
<feature type="transmembrane region" description="Helical" evidence="8">
    <location>
        <begin position="74"/>
        <end position="97"/>
    </location>
</feature>
<comment type="similarity">
    <text evidence="2">Belongs to the PGAP2 family.</text>
</comment>
<evidence type="ECO:0000256" key="5">
    <source>
        <dbReference type="ARBA" id="ARBA00022989"/>
    </source>
</evidence>
<feature type="domain" description="CWH43-like N-terminal" evidence="9">
    <location>
        <begin position="19"/>
        <end position="239"/>
    </location>
</feature>
<evidence type="ECO:0000313" key="10">
    <source>
        <dbReference type="EMBL" id="KAK2184768.1"/>
    </source>
</evidence>
<keyword evidence="5 8" id="KW-1133">Transmembrane helix</keyword>
<feature type="transmembrane region" description="Helical" evidence="8">
    <location>
        <begin position="109"/>
        <end position="134"/>
    </location>
</feature>
<feature type="transmembrane region" description="Helical" evidence="8">
    <location>
        <begin position="12"/>
        <end position="42"/>
    </location>
</feature>
<dbReference type="PANTHER" id="PTHR12892:SF11">
    <property type="entry name" value="POST-GPI ATTACHMENT TO PROTEINS FACTOR 2"/>
    <property type="match status" value="1"/>
</dbReference>
<dbReference type="PANTHER" id="PTHR12892">
    <property type="entry name" value="FGF RECEPTOR ACTIVATING PROTEIN 1"/>
    <property type="match status" value="1"/>
</dbReference>
<evidence type="ECO:0000256" key="1">
    <source>
        <dbReference type="ARBA" id="ARBA00004653"/>
    </source>
</evidence>
<feature type="transmembrane region" description="Helical" evidence="8">
    <location>
        <begin position="146"/>
        <end position="165"/>
    </location>
</feature>
<gene>
    <name evidence="10" type="ORF">NP493_253g01002</name>
</gene>
<dbReference type="AlphaFoldDB" id="A0AAD9NYF7"/>
<protein>
    <recommendedName>
        <fullName evidence="9">CWH43-like N-terminal domain-containing protein</fullName>
    </recommendedName>
</protein>
<evidence type="ECO:0000256" key="8">
    <source>
        <dbReference type="SAM" id="Phobius"/>
    </source>
</evidence>
<dbReference type="Proteomes" id="UP001209878">
    <property type="component" value="Unassembled WGS sequence"/>
</dbReference>
<dbReference type="InterPro" id="IPR039545">
    <property type="entry name" value="PGAP2"/>
</dbReference>
<sequence>MAHGDNKREIGVLFQFSTYALTVGTVFLPVFAFFACVALSIIYDFEESTKTHCRVRNYLPSISSAIGGFTPQRYIWRICIALHSWPRYFVAFVYRNYYLSYQVHEWRPVYSLLANFACLLNITELSALVVLTFISSSENYSIHEASFVVFMVTSEVYMLCSCILYKWSHMNRLFSPLERKSFRLKLSLMVFNVTCFLLAIYFFFRHNSYCESGVYTVFAFLEYMVVLSNMAFHSTIMYDSPLGAMQFNHMAAIDALKVA</sequence>
<comment type="subcellular location">
    <subcellularLocation>
        <location evidence="1">Golgi apparatus membrane</location>
        <topology evidence="1">Multi-pass membrane protein</topology>
    </subcellularLocation>
</comment>
<keyword evidence="11" id="KW-1185">Reference proteome</keyword>
<dbReference type="GO" id="GO:0000139">
    <property type="term" value="C:Golgi membrane"/>
    <property type="evidence" value="ECO:0007669"/>
    <property type="project" value="UniProtKB-SubCell"/>
</dbReference>
<keyword evidence="3" id="KW-0337">GPI-anchor biosynthesis</keyword>
<name>A0AAD9NYF7_RIDPI</name>
<evidence type="ECO:0000313" key="11">
    <source>
        <dbReference type="Proteomes" id="UP001209878"/>
    </source>
</evidence>
<feature type="transmembrane region" description="Helical" evidence="8">
    <location>
        <begin position="216"/>
        <end position="238"/>
    </location>
</feature>
<evidence type="ECO:0000259" key="9">
    <source>
        <dbReference type="Pfam" id="PF10277"/>
    </source>
</evidence>
<evidence type="ECO:0000256" key="2">
    <source>
        <dbReference type="ARBA" id="ARBA00007414"/>
    </source>
</evidence>